<feature type="transmembrane region" description="Helical" evidence="1">
    <location>
        <begin position="12"/>
        <end position="32"/>
    </location>
</feature>
<keyword evidence="1" id="KW-1133">Transmembrane helix</keyword>
<feature type="transmembrane region" description="Helical" evidence="1">
    <location>
        <begin position="225"/>
        <end position="245"/>
    </location>
</feature>
<evidence type="ECO:0008006" key="4">
    <source>
        <dbReference type="Google" id="ProtNLM"/>
    </source>
</evidence>
<feature type="transmembrane region" description="Helical" evidence="1">
    <location>
        <begin position="85"/>
        <end position="105"/>
    </location>
</feature>
<dbReference type="RefSeq" id="WP_013606085.1">
    <property type="nucleotide sequence ID" value="NC_015152.1"/>
</dbReference>
<dbReference type="KEGG" id="sbu:SpiBuddy_0397"/>
<feature type="transmembrane region" description="Helical" evidence="1">
    <location>
        <begin position="38"/>
        <end position="55"/>
    </location>
</feature>
<name>F0RXV5_SPHGB</name>
<protein>
    <recommendedName>
        <fullName evidence="4">O-antigen polymerase</fullName>
    </recommendedName>
</protein>
<dbReference type="AlphaFoldDB" id="F0RXV5"/>
<dbReference type="Proteomes" id="UP000008466">
    <property type="component" value="Chromosome"/>
</dbReference>
<accession>F0RXV5</accession>
<proteinExistence type="predicted"/>
<keyword evidence="1" id="KW-0812">Transmembrane</keyword>
<organism evidence="2 3">
    <name type="scientific">Sphaerochaeta globosa (strain ATCC BAA-1886 / DSM 22777 / Buddy)</name>
    <name type="common">Spirochaeta sp. (strain Buddy)</name>
    <dbReference type="NCBI Taxonomy" id="158189"/>
    <lineage>
        <taxon>Bacteria</taxon>
        <taxon>Pseudomonadati</taxon>
        <taxon>Spirochaetota</taxon>
        <taxon>Spirochaetia</taxon>
        <taxon>Spirochaetales</taxon>
        <taxon>Sphaerochaetaceae</taxon>
        <taxon>Sphaerochaeta</taxon>
    </lineage>
</organism>
<evidence type="ECO:0000256" key="1">
    <source>
        <dbReference type="SAM" id="Phobius"/>
    </source>
</evidence>
<sequence>MELAETKRNLIWLIQLVLIALLSTYIYSSFFVLPYRKIIQVALAAVLLILTIWELRKQLVTQDLLIGILLLSSLLYFRFVSHAGYASITTGFPIICISYSFGLLLRYSRLNEMLFNLFSIFLVIPFLYAFLILKFSPEGLFYQISRNGVGYLLVFFISFQLLTYVKQQKRYIPMIPVFGVLISSFYSQSRTGFAMAICLLLLVLLYNVSKRISLVQSQQGWKSKILWLWVVVGILFLIGIVNIIWEMLMHSRFNILGFYSSGRIQLYRQYFSDLDLRTFLMGHRPDPENVTKWHNTYVTMLSYFGAISLVFFLAVIVGFFRLLKQSWMLAGLMLIWIVYSLPESVSPFRYGDFLIIPLLMLAFPPHHFNKPIFPFLVRERDVSI</sequence>
<evidence type="ECO:0000313" key="3">
    <source>
        <dbReference type="Proteomes" id="UP000008466"/>
    </source>
</evidence>
<feature type="transmembrane region" description="Helical" evidence="1">
    <location>
        <begin position="300"/>
        <end position="320"/>
    </location>
</feature>
<gene>
    <name evidence="2" type="ordered locus">SpiBuddy_0397</name>
</gene>
<dbReference type="EMBL" id="CP002541">
    <property type="protein sequence ID" value="ADY12232.1"/>
    <property type="molecule type" value="Genomic_DNA"/>
</dbReference>
<feature type="transmembrane region" description="Helical" evidence="1">
    <location>
        <begin position="117"/>
        <end position="136"/>
    </location>
</feature>
<reference evidence="3" key="1">
    <citation type="submission" date="2011-02" db="EMBL/GenBank/DDBJ databases">
        <title>Complete sequence of Spirochaeta sp. Buddy.</title>
        <authorList>
            <person name="Lucas S."/>
            <person name="Copeland A."/>
            <person name="Lapidus A."/>
            <person name="Cheng J.-F."/>
            <person name="Goodwin L."/>
            <person name="Pitluck S."/>
            <person name="Zeytun A."/>
            <person name="Detter J.C."/>
            <person name="Han C."/>
            <person name="Tapia R."/>
            <person name="Land M."/>
            <person name="Hauser L."/>
            <person name="Kyrpides N."/>
            <person name="Ivanova N."/>
            <person name="Mikhailova N."/>
            <person name="Pagani I."/>
            <person name="Ritalahti K.M."/>
            <person name="Loeffler F.E."/>
            <person name="Woyke T."/>
        </authorList>
    </citation>
    <scope>NUCLEOTIDE SEQUENCE [LARGE SCALE GENOMIC DNA]</scope>
    <source>
        <strain evidence="3">ATCC BAA-1886 / DSM 22777 / Buddy</strain>
    </source>
</reference>
<feature type="transmembrane region" description="Helical" evidence="1">
    <location>
        <begin position="148"/>
        <end position="164"/>
    </location>
</feature>
<feature type="transmembrane region" description="Helical" evidence="1">
    <location>
        <begin position="193"/>
        <end position="213"/>
    </location>
</feature>
<dbReference type="HOGENOM" id="CLU_719443_0_0_12"/>
<feature type="transmembrane region" description="Helical" evidence="1">
    <location>
        <begin position="62"/>
        <end position="79"/>
    </location>
</feature>
<feature type="transmembrane region" description="Helical" evidence="1">
    <location>
        <begin position="171"/>
        <end position="187"/>
    </location>
</feature>
<keyword evidence="1" id="KW-0472">Membrane</keyword>
<evidence type="ECO:0000313" key="2">
    <source>
        <dbReference type="EMBL" id="ADY12232.1"/>
    </source>
</evidence>
<keyword evidence="3" id="KW-1185">Reference proteome</keyword>